<name>A0A8X8WWM2_SALSN</name>
<gene>
    <name evidence="1" type="ORF">SASPL_134589</name>
</gene>
<reference evidence="1" key="1">
    <citation type="submission" date="2018-01" db="EMBL/GenBank/DDBJ databases">
        <authorList>
            <person name="Mao J.F."/>
        </authorList>
    </citation>
    <scope>NUCLEOTIDE SEQUENCE</scope>
    <source>
        <strain evidence="1">Huo1</strain>
        <tissue evidence="1">Leaf</tissue>
    </source>
</reference>
<dbReference type="AlphaFoldDB" id="A0A8X8WWM2"/>
<sequence length="77" mass="8747">MESATKQVKLKCFSLVWPTIETLSNLNGKSSFKDSRAMQLESKSFKSCSVILDLCRYKSLRHSNPLFVFGSLRNRAS</sequence>
<reference evidence="1" key="2">
    <citation type="submission" date="2020-08" db="EMBL/GenBank/DDBJ databases">
        <title>Plant Genome Project.</title>
        <authorList>
            <person name="Zhang R.-G."/>
        </authorList>
    </citation>
    <scope>NUCLEOTIDE SEQUENCE</scope>
    <source>
        <strain evidence="1">Huo1</strain>
        <tissue evidence="1">Leaf</tissue>
    </source>
</reference>
<proteinExistence type="predicted"/>
<dbReference type="EMBL" id="PNBA02000013">
    <property type="protein sequence ID" value="KAG6402396.1"/>
    <property type="molecule type" value="Genomic_DNA"/>
</dbReference>
<keyword evidence="2" id="KW-1185">Reference proteome</keyword>
<evidence type="ECO:0000313" key="1">
    <source>
        <dbReference type="EMBL" id="KAG6402396.1"/>
    </source>
</evidence>
<protein>
    <submittedName>
        <fullName evidence="1">Uncharacterized protein</fullName>
    </submittedName>
</protein>
<organism evidence="1">
    <name type="scientific">Salvia splendens</name>
    <name type="common">Scarlet sage</name>
    <dbReference type="NCBI Taxonomy" id="180675"/>
    <lineage>
        <taxon>Eukaryota</taxon>
        <taxon>Viridiplantae</taxon>
        <taxon>Streptophyta</taxon>
        <taxon>Embryophyta</taxon>
        <taxon>Tracheophyta</taxon>
        <taxon>Spermatophyta</taxon>
        <taxon>Magnoliopsida</taxon>
        <taxon>eudicotyledons</taxon>
        <taxon>Gunneridae</taxon>
        <taxon>Pentapetalae</taxon>
        <taxon>asterids</taxon>
        <taxon>lamiids</taxon>
        <taxon>Lamiales</taxon>
        <taxon>Lamiaceae</taxon>
        <taxon>Nepetoideae</taxon>
        <taxon>Mentheae</taxon>
        <taxon>Salviinae</taxon>
        <taxon>Salvia</taxon>
        <taxon>Salvia subgen. Calosphace</taxon>
        <taxon>core Calosphace</taxon>
    </lineage>
</organism>
<evidence type="ECO:0000313" key="2">
    <source>
        <dbReference type="Proteomes" id="UP000298416"/>
    </source>
</evidence>
<dbReference type="Proteomes" id="UP000298416">
    <property type="component" value="Unassembled WGS sequence"/>
</dbReference>
<comment type="caution">
    <text evidence="1">The sequence shown here is derived from an EMBL/GenBank/DDBJ whole genome shotgun (WGS) entry which is preliminary data.</text>
</comment>
<accession>A0A8X8WWM2</accession>